<organism evidence="1 2">
    <name type="scientific">Methylomagnum ishizawai</name>
    <dbReference type="NCBI Taxonomy" id="1760988"/>
    <lineage>
        <taxon>Bacteria</taxon>
        <taxon>Pseudomonadati</taxon>
        <taxon>Pseudomonadota</taxon>
        <taxon>Gammaproteobacteria</taxon>
        <taxon>Methylococcales</taxon>
        <taxon>Methylococcaceae</taxon>
        <taxon>Methylomagnum</taxon>
    </lineage>
</organism>
<accession>A0A1Y6D0R5</accession>
<dbReference type="AlphaFoldDB" id="A0A1Y6D0R5"/>
<dbReference type="Proteomes" id="UP000192923">
    <property type="component" value="Unassembled WGS sequence"/>
</dbReference>
<dbReference type="STRING" id="1760988.SAMN02949497_3918"/>
<dbReference type="RefSeq" id="WP_085215396.1">
    <property type="nucleotide sequence ID" value="NZ_FXAM01000001.1"/>
</dbReference>
<dbReference type="OrthoDB" id="6088517at2"/>
<reference evidence="1 2" key="1">
    <citation type="submission" date="2016-12" db="EMBL/GenBank/DDBJ databases">
        <authorList>
            <person name="Song W.-J."/>
            <person name="Kurnit D.M."/>
        </authorList>
    </citation>
    <scope>NUCLEOTIDE SEQUENCE [LARGE SCALE GENOMIC DNA]</scope>
    <source>
        <strain evidence="1 2">175</strain>
    </source>
</reference>
<proteinExistence type="predicted"/>
<evidence type="ECO:0000313" key="1">
    <source>
        <dbReference type="EMBL" id="SMF96518.1"/>
    </source>
</evidence>
<dbReference type="EMBL" id="FXAM01000001">
    <property type="protein sequence ID" value="SMF96518.1"/>
    <property type="molecule type" value="Genomic_DNA"/>
</dbReference>
<protein>
    <submittedName>
        <fullName evidence="1">Uncharacterized protein</fullName>
    </submittedName>
</protein>
<evidence type="ECO:0000313" key="2">
    <source>
        <dbReference type="Proteomes" id="UP000192923"/>
    </source>
</evidence>
<keyword evidence="2" id="KW-1185">Reference proteome</keyword>
<sequence>MSLAPHAEPRFLLYHLQPISARLLFMRHASGSVLAPRPLPFLTNPIEDDPPQSKLDLIQQVTLGMRLNASLGFEPGMLVVEPDFLRRAEIPRAVVDLHLARFTSHDPPHEAARLKGAVFQPITELRGGHPVEMAMLRWAYEYLLAG</sequence>
<gene>
    <name evidence="1" type="ORF">SAMN02949497_3918</name>
</gene>
<name>A0A1Y6D0R5_9GAMM</name>